<evidence type="ECO:0000256" key="1">
    <source>
        <dbReference type="SAM" id="MobiDB-lite"/>
    </source>
</evidence>
<gene>
    <name evidence="2" type="ORF">NCTC10974_04226</name>
</gene>
<name>A0A485JLW6_ECOLX</name>
<dbReference type="AlphaFoldDB" id="A0A485JLW6"/>
<accession>A0A485JLW6</accession>
<proteinExistence type="predicted"/>
<dbReference type="Proteomes" id="UP000358010">
    <property type="component" value="Unassembled WGS sequence"/>
</dbReference>
<organism evidence="2 3">
    <name type="scientific">Escherichia coli</name>
    <dbReference type="NCBI Taxonomy" id="562"/>
    <lineage>
        <taxon>Bacteria</taxon>
        <taxon>Pseudomonadati</taxon>
        <taxon>Pseudomonadota</taxon>
        <taxon>Gammaproteobacteria</taxon>
        <taxon>Enterobacterales</taxon>
        <taxon>Enterobacteriaceae</taxon>
        <taxon>Escherichia</taxon>
    </lineage>
</organism>
<feature type="region of interest" description="Disordered" evidence="1">
    <location>
        <begin position="1"/>
        <end position="22"/>
    </location>
</feature>
<dbReference type="EMBL" id="CAADJZ010000001">
    <property type="protein sequence ID" value="VFT70638.1"/>
    <property type="molecule type" value="Genomic_DNA"/>
</dbReference>
<protein>
    <submittedName>
        <fullName evidence="2">Uncharacterized protein</fullName>
    </submittedName>
</protein>
<reference evidence="2 3" key="1">
    <citation type="submission" date="2019-03" db="EMBL/GenBank/DDBJ databases">
        <authorList>
            <consortium name="Pathogen Informatics"/>
        </authorList>
    </citation>
    <scope>NUCLEOTIDE SEQUENCE [LARGE SCALE GENOMIC DNA]</scope>
    <source>
        <strain evidence="2 3">NCTC10974</strain>
    </source>
</reference>
<evidence type="ECO:0000313" key="2">
    <source>
        <dbReference type="EMBL" id="VFT70638.1"/>
    </source>
</evidence>
<evidence type="ECO:0000313" key="3">
    <source>
        <dbReference type="Proteomes" id="UP000358010"/>
    </source>
</evidence>
<sequence>MPAGENHYRQGYQADNQPQAAVVGGDHHVIADHPPDHHRDTHRQCDNRLPAEALHRSDGGFLLALAAFSVIFNRFRAVARFFHRLH</sequence>